<evidence type="ECO:0000313" key="5">
    <source>
        <dbReference type="Proteomes" id="UP000265926"/>
    </source>
</evidence>
<dbReference type="RefSeq" id="WP_119437732.1">
    <property type="nucleotide sequence ID" value="NZ_QWGR01000004.1"/>
</dbReference>
<dbReference type="CDD" id="cd24033">
    <property type="entry name" value="ASKHA_NBD_NodU_CmcH-like_N"/>
    <property type="match status" value="1"/>
</dbReference>
<dbReference type="AlphaFoldDB" id="A0A399T1Y4"/>
<dbReference type="OrthoDB" id="9780777at2"/>
<dbReference type="InterPro" id="IPR038152">
    <property type="entry name" value="Carbam_trans_C_sf"/>
</dbReference>
<feature type="domain" description="Carbamoyltransferase" evidence="2">
    <location>
        <begin position="185"/>
        <end position="337"/>
    </location>
</feature>
<evidence type="ECO:0000259" key="3">
    <source>
        <dbReference type="Pfam" id="PF16861"/>
    </source>
</evidence>
<dbReference type="Proteomes" id="UP000265926">
    <property type="component" value="Unassembled WGS sequence"/>
</dbReference>
<dbReference type="PANTHER" id="PTHR34847:SF1">
    <property type="entry name" value="NODULATION PROTEIN U"/>
    <property type="match status" value="1"/>
</dbReference>
<proteinExistence type="inferred from homology"/>
<gene>
    <name evidence="4" type="ORF">D1614_09815</name>
</gene>
<sequence>MEKNRPTLAIYGIQDRFDYEHPFYVHDHNLALMQNGKVIRFLQQERISRRKRDNTLHLHLKDILKQQKLLGTDYDLVFVDNVVGRTFLTSSGEARFEAPLNEHLSTGLEMGKCWWFGEEKEAWVLNHELAHIFSCLPFFGNFRENSLLVHFDGGASLSNFSAAVFRNGKIEWVEYHWDLKPYSALYNANALVFAIIGAKLAEQNSVPGKFMGFAGWGNYRPELEEWLCQHNFFENIWGKTSLFFQQVKQDWGVELKSFNQNNPFIRDVAATLQQVFIKAILQKLTTLKEQTGAEYLYYTGGSALNIVANTQLVKSGLFKEVFIPPCTEDSGLALGAAAFAEWQKHGEVEKHSAYLNNWGIEKYAADYDLETIAEVAELLTRKKLVGICNGLGEAGPRALGNRSILAVADSKELAKKLSIEKKGREWYRPLAPIALEKNTRYFTGLSEINVLSKYMLLDFEVLPERQEEIAGAVHADGTARFQTIFERTDNPFLFDLLTELDEKHHVKALINTSFNAGGEPIVHTEEDALLSARKMKLDAVVLNGKIVML</sequence>
<feature type="domain" description="Carbamoyltransferase C-terminal" evidence="3">
    <location>
        <begin position="376"/>
        <end position="547"/>
    </location>
</feature>
<evidence type="ECO:0000313" key="4">
    <source>
        <dbReference type="EMBL" id="RIJ48812.1"/>
    </source>
</evidence>
<evidence type="ECO:0008006" key="6">
    <source>
        <dbReference type="Google" id="ProtNLM"/>
    </source>
</evidence>
<dbReference type="EMBL" id="QWGR01000004">
    <property type="protein sequence ID" value="RIJ48812.1"/>
    <property type="molecule type" value="Genomic_DNA"/>
</dbReference>
<reference evidence="4 5" key="1">
    <citation type="submission" date="2018-08" db="EMBL/GenBank/DDBJ databases">
        <title>Pallidiluteibacterium maritimus gen. nov., sp. nov., isolated from coastal sediment.</title>
        <authorList>
            <person name="Zhou L.Y."/>
        </authorList>
    </citation>
    <scope>NUCLEOTIDE SEQUENCE [LARGE SCALE GENOMIC DNA]</scope>
    <source>
        <strain evidence="4 5">XSD2</strain>
    </source>
</reference>
<dbReference type="InterPro" id="IPR043129">
    <property type="entry name" value="ATPase_NBD"/>
</dbReference>
<dbReference type="Pfam" id="PF02543">
    <property type="entry name" value="Carbam_trans_N"/>
    <property type="match status" value="1"/>
</dbReference>
<evidence type="ECO:0000256" key="1">
    <source>
        <dbReference type="ARBA" id="ARBA00006129"/>
    </source>
</evidence>
<protein>
    <recommendedName>
        <fullName evidence="6">Carbamoyltransferase</fullName>
    </recommendedName>
</protein>
<evidence type="ECO:0000259" key="2">
    <source>
        <dbReference type="Pfam" id="PF02543"/>
    </source>
</evidence>
<name>A0A399T1Y4_9BACT</name>
<dbReference type="Gene3D" id="3.90.870.20">
    <property type="entry name" value="Carbamoyltransferase, C-terminal domain"/>
    <property type="match status" value="1"/>
</dbReference>
<organism evidence="4 5">
    <name type="scientific">Maribellus luteus</name>
    <dbReference type="NCBI Taxonomy" id="2305463"/>
    <lineage>
        <taxon>Bacteria</taxon>
        <taxon>Pseudomonadati</taxon>
        <taxon>Bacteroidota</taxon>
        <taxon>Bacteroidia</taxon>
        <taxon>Marinilabiliales</taxon>
        <taxon>Prolixibacteraceae</taxon>
        <taxon>Maribellus</taxon>
    </lineage>
</organism>
<comment type="similarity">
    <text evidence="1">Belongs to the NodU/CmcH family.</text>
</comment>
<comment type="caution">
    <text evidence="4">The sequence shown here is derived from an EMBL/GenBank/DDBJ whole genome shotgun (WGS) entry which is preliminary data.</text>
</comment>
<dbReference type="InterPro" id="IPR003696">
    <property type="entry name" value="Carbtransf_dom"/>
</dbReference>
<dbReference type="Gene3D" id="3.30.420.40">
    <property type="match status" value="2"/>
</dbReference>
<accession>A0A399T1Y4</accession>
<dbReference type="InterPro" id="IPR031730">
    <property type="entry name" value="Carbam_trans_C"/>
</dbReference>
<dbReference type="GO" id="GO:0003824">
    <property type="term" value="F:catalytic activity"/>
    <property type="evidence" value="ECO:0007669"/>
    <property type="project" value="InterPro"/>
</dbReference>
<dbReference type="Pfam" id="PF16861">
    <property type="entry name" value="Carbam_trans_C"/>
    <property type="match status" value="1"/>
</dbReference>
<dbReference type="SUPFAM" id="SSF53067">
    <property type="entry name" value="Actin-like ATPase domain"/>
    <property type="match status" value="1"/>
</dbReference>
<dbReference type="PANTHER" id="PTHR34847">
    <property type="entry name" value="NODULATION PROTEIN U"/>
    <property type="match status" value="1"/>
</dbReference>
<dbReference type="InterPro" id="IPR051338">
    <property type="entry name" value="NodU/CmcH_Carbamoyltrnsfr"/>
</dbReference>
<keyword evidence="5" id="KW-1185">Reference proteome</keyword>